<keyword evidence="4" id="KW-1185">Reference proteome</keyword>
<sequence length="338" mass="38155">MWTSITTELNRRTGKDFIPNQVQQKHNRLRTKQRKWSQLLRHTGLGWDEHTQTVTCSDESNRGANSLRNKGCPDYPSLQQLFAPSTATGNLQISSNTPPLNSDEERALEEELANANDNASAPTHLDDDCYTLKFDTFPHTVEDAEVEEVTQRAEKRPVTGASGKGKKVSNKSDRVSEMTVALREYTAMSRDKFSGKLGKGSGSSEQFAQSAVGGDPCSLPKAMEVLNSYADLSNKAYIKMSKVLQQKDDRVVFMCMPEHRRRFGFEVGIFVWSLMASGNDWWQAVQEYDFDDAYFNNVGSSNDYDENDDDWPNSEFEGEEEAEFNLVNPLVGEMFAYM</sequence>
<feature type="domain" description="Myb/SANT-like" evidence="2">
    <location>
        <begin position="2"/>
        <end position="59"/>
    </location>
</feature>
<dbReference type="Pfam" id="PF12776">
    <property type="entry name" value="Myb_DNA-bind_3"/>
    <property type="match status" value="1"/>
</dbReference>
<dbReference type="AlphaFoldDB" id="A0AAW0LKT2"/>
<evidence type="ECO:0000313" key="3">
    <source>
        <dbReference type="EMBL" id="KAK7851517.1"/>
    </source>
</evidence>
<dbReference type="PANTHER" id="PTHR47584:SF14">
    <property type="entry name" value="L10-INTERACTING MYB DOMAIN-CONTAINING PROTEIN-LIKE"/>
    <property type="match status" value="1"/>
</dbReference>
<evidence type="ECO:0000259" key="2">
    <source>
        <dbReference type="Pfam" id="PF12776"/>
    </source>
</evidence>
<feature type="region of interest" description="Disordered" evidence="1">
    <location>
        <begin position="145"/>
        <end position="173"/>
    </location>
</feature>
<dbReference type="InterPro" id="IPR024752">
    <property type="entry name" value="Myb/SANT-like_dom"/>
</dbReference>
<dbReference type="EMBL" id="PKMF04000086">
    <property type="protein sequence ID" value="KAK7851517.1"/>
    <property type="molecule type" value="Genomic_DNA"/>
</dbReference>
<protein>
    <recommendedName>
        <fullName evidence="2">Myb/SANT-like domain-containing protein</fullName>
    </recommendedName>
</protein>
<organism evidence="3 4">
    <name type="scientific">Quercus suber</name>
    <name type="common">Cork oak</name>
    <dbReference type="NCBI Taxonomy" id="58331"/>
    <lineage>
        <taxon>Eukaryota</taxon>
        <taxon>Viridiplantae</taxon>
        <taxon>Streptophyta</taxon>
        <taxon>Embryophyta</taxon>
        <taxon>Tracheophyta</taxon>
        <taxon>Spermatophyta</taxon>
        <taxon>Magnoliopsida</taxon>
        <taxon>eudicotyledons</taxon>
        <taxon>Gunneridae</taxon>
        <taxon>Pentapetalae</taxon>
        <taxon>rosids</taxon>
        <taxon>fabids</taxon>
        <taxon>Fagales</taxon>
        <taxon>Fagaceae</taxon>
        <taxon>Quercus</taxon>
    </lineage>
</organism>
<gene>
    <name evidence="3" type="ORF">CFP56_041680</name>
</gene>
<accession>A0AAW0LKT2</accession>
<dbReference type="InterPro" id="IPR045026">
    <property type="entry name" value="LIMYB"/>
</dbReference>
<proteinExistence type="predicted"/>
<dbReference type="Proteomes" id="UP000237347">
    <property type="component" value="Unassembled WGS sequence"/>
</dbReference>
<evidence type="ECO:0000313" key="4">
    <source>
        <dbReference type="Proteomes" id="UP000237347"/>
    </source>
</evidence>
<evidence type="ECO:0000256" key="1">
    <source>
        <dbReference type="SAM" id="MobiDB-lite"/>
    </source>
</evidence>
<dbReference type="PANTHER" id="PTHR47584">
    <property type="match status" value="1"/>
</dbReference>
<name>A0AAW0LKT2_QUESU</name>
<comment type="caution">
    <text evidence="3">The sequence shown here is derived from an EMBL/GenBank/DDBJ whole genome shotgun (WGS) entry which is preliminary data.</text>
</comment>
<reference evidence="3 4" key="1">
    <citation type="journal article" date="2018" name="Sci. Data">
        <title>The draft genome sequence of cork oak.</title>
        <authorList>
            <person name="Ramos A.M."/>
            <person name="Usie A."/>
            <person name="Barbosa P."/>
            <person name="Barros P.M."/>
            <person name="Capote T."/>
            <person name="Chaves I."/>
            <person name="Simoes F."/>
            <person name="Abreu I."/>
            <person name="Carrasquinho I."/>
            <person name="Faro C."/>
            <person name="Guimaraes J.B."/>
            <person name="Mendonca D."/>
            <person name="Nobrega F."/>
            <person name="Rodrigues L."/>
            <person name="Saibo N.J.M."/>
            <person name="Varela M.C."/>
            <person name="Egas C."/>
            <person name="Matos J."/>
            <person name="Miguel C.M."/>
            <person name="Oliveira M.M."/>
            <person name="Ricardo C.P."/>
            <person name="Goncalves S."/>
        </authorList>
    </citation>
    <scope>NUCLEOTIDE SEQUENCE [LARGE SCALE GENOMIC DNA]</scope>
    <source>
        <strain evidence="4">cv. HL8</strain>
    </source>
</reference>